<proteinExistence type="predicted"/>
<name>A0A660C9C4_9PSEU</name>
<dbReference type="RefSeq" id="WP_051758088.1">
    <property type="nucleotide sequence ID" value="NZ_JOIJ01000025.1"/>
</dbReference>
<gene>
    <name evidence="2" type="ORF">JD82_04953</name>
</gene>
<dbReference type="Proteomes" id="UP000317303">
    <property type="component" value="Unassembled WGS sequence"/>
</dbReference>
<comment type="caution">
    <text evidence="2">The sequence shown here is derived from an EMBL/GenBank/DDBJ whole genome shotgun (WGS) entry which is preliminary data.</text>
</comment>
<reference evidence="2 3" key="1">
    <citation type="submission" date="2019-07" db="EMBL/GenBank/DDBJ databases">
        <title>R&amp;d 2014.</title>
        <authorList>
            <person name="Klenk H.-P."/>
        </authorList>
    </citation>
    <scope>NUCLEOTIDE SEQUENCE [LARGE SCALE GENOMIC DNA]</scope>
    <source>
        <strain evidence="2 3">DSM 43194</strain>
    </source>
</reference>
<keyword evidence="3" id="KW-1185">Reference proteome</keyword>
<organism evidence="2 3">
    <name type="scientific">Prauserella rugosa</name>
    <dbReference type="NCBI Taxonomy" id="43354"/>
    <lineage>
        <taxon>Bacteria</taxon>
        <taxon>Bacillati</taxon>
        <taxon>Actinomycetota</taxon>
        <taxon>Actinomycetes</taxon>
        <taxon>Pseudonocardiales</taxon>
        <taxon>Pseudonocardiaceae</taxon>
        <taxon>Prauserella</taxon>
    </lineage>
</organism>
<evidence type="ECO:0000256" key="1">
    <source>
        <dbReference type="SAM" id="MobiDB-lite"/>
    </source>
</evidence>
<evidence type="ECO:0000313" key="3">
    <source>
        <dbReference type="Proteomes" id="UP000317303"/>
    </source>
</evidence>
<sequence length="247" mass="27683">MVEGIRIMPGSHVRLDLTPDQVQQPGLPDGDYVLDGLLRDANGDLVELPDLSPIACPRPVDTHVTSGFNMPAPHQPLPRTIRATPKGNSPMARKKADDYDPATDTVRVKRHDLARLLLQFRFLQAKQDSGRWLHMHDYDISFERLADAVDAADQTRQGRRWPGPDYRMRCTTDPLYVWPEGTPHDGPVTTVHIPDYGSHYVLDPTSTTALCGFVWAPEEGTSTNNEATCTACRREHQLAHHLHSTEQ</sequence>
<protein>
    <submittedName>
        <fullName evidence="2">Uncharacterized protein</fullName>
    </submittedName>
</protein>
<dbReference type="EMBL" id="VLJV01000002">
    <property type="protein sequence ID" value="TWH15965.1"/>
    <property type="molecule type" value="Genomic_DNA"/>
</dbReference>
<evidence type="ECO:0000313" key="2">
    <source>
        <dbReference type="EMBL" id="TWH15965.1"/>
    </source>
</evidence>
<dbReference type="AlphaFoldDB" id="A0A660C9C4"/>
<feature type="region of interest" description="Disordered" evidence="1">
    <location>
        <begin position="69"/>
        <end position="101"/>
    </location>
</feature>
<accession>A0A660C9C4</accession>
<dbReference type="OrthoDB" id="4205211at2"/>